<dbReference type="Pfam" id="PF00005">
    <property type="entry name" value="ABC_tran"/>
    <property type="match status" value="1"/>
</dbReference>
<feature type="domain" description="ABC transporter" evidence="3">
    <location>
        <begin position="8"/>
        <end position="248"/>
    </location>
</feature>
<evidence type="ECO:0000313" key="8">
    <source>
        <dbReference type="EMBL" id="CAB5065462.1"/>
    </source>
</evidence>
<protein>
    <submittedName>
        <fullName evidence="8">Unannotated protein</fullName>
    </submittedName>
</protein>
<evidence type="ECO:0000256" key="2">
    <source>
        <dbReference type="ARBA" id="ARBA00022840"/>
    </source>
</evidence>
<dbReference type="PANTHER" id="PTHR43790">
    <property type="entry name" value="CARBOHYDRATE TRANSPORT ATP-BINDING PROTEIN MG119-RELATED"/>
    <property type="match status" value="1"/>
</dbReference>
<dbReference type="Gene3D" id="3.40.50.300">
    <property type="entry name" value="P-loop containing nucleotide triphosphate hydrolases"/>
    <property type="match status" value="1"/>
</dbReference>
<dbReference type="EMBL" id="CAFBQV010000119">
    <property type="protein sequence ID" value="CAB5065462.1"/>
    <property type="molecule type" value="Genomic_DNA"/>
</dbReference>
<organism evidence="8">
    <name type="scientific">freshwater metagenome</name>
    <dbReference type="NCBI Taxonomy" id="449393"/>
    <lineage>
        <taxon>unclassified sequences</taxon>
        <taxon>metagenomes</taxon>
        <taxon>ecological metagenomes</taxon>
    </lineage>
</organism>
<dbReference type="EMBL" id="CAEZUN010000044">
    <property type="protein sequence ID" value="CAB4598532.1"/>
    <property type="molecule type" value="Genomic_DNA"/>
</dbReference>
<keyword evidence="2" id="KW-0067">ATP-binding</keyword>
<evidence type="ECO:0000313" key="4">
    <source>
        <dbReference type="EMBL" id="CAB4530916.1"/>
    </source>
</evidence>
<dbReference type="SMART" id="SM00382">
    <property type="entry name" value="AAA"/>
    <property type="match status" value="1"/>
</dbReference>
<reference evidence="8" key="1">
    <citation type="submission" date="2020-05" db="EMBL/GenBank/DDBJ databases">
        <authorList>
            <person name="Chiriac C."/>
            <person name="Salcher M."/>
            <person name="Ghai R."/>
            <person name="Kavagutti S V."/>
        </authorList>
    </citation>
    <scope>NUCLEOTIDE SEQUENCE</scope>
</reference>
<evidence type="ECO:0000313" key="5">
    <source>
        <dbReference type="EMBL" id="CAB4598532.1"/>
    </source>
</evidence>
<proteinExistence type="predicted"/>
<dbReference type="PROSITE" id="PS50893">
    <property type="entry name" value="ABC_TRANSPORTER_2"/>
    <property type="match status" value="1"/>
</dbReference>
<evidence type="ECO:0000313" key="6">
    <source>
        <dbReference type="EMBL" id="CAB4795042.1"/>
    </source>
</evidence>
<dbReference type="InterPro" id="IPR027417">
    <property type="entry name" value="P-loop_NTPase"/>
</dbReference>
<evidence type="ECO:0000256" key="1">
    <source>
        <dbReference type="ARBA" id="ARBA00022741"/>
    </source>
</evidence>
<accession>A0A6J7UJR9</accession>
<dbReference type="EMBL" id="CAEZSE010000023">
    <property type="protein sequence ID" value="CAB4530916.1"/>
    <property type="molecule type" value="Genomic_DNA"/>
</dbReference>
<dbReference type="AlphaFoldDB" id="A0A6J7UJR9"/>
<gene>
    <name evidence="4" type="ORF">UFOPK1353_00245</name>
    <name evidence="5" type="ORF">UFOPK1826_00493</name>
    <name evidence="6" type="ORF">UFOPK3026_00191</name>
    <name evidence="7" type="ORF">UFOPK4020_00853</name>
    <name evidence="8" type="ORF">UFOPK4345_00813</name>
</gene>
<dbReference type="EMBL" id="CAFBOV010000162">
    <property type="protein sequence ID" value="CAB5001610.1"/>
    <property type="molecule type" value="Genomic_DNA"/>
</dbReference>
<evidence type="ECO:0000259" key="3">
    <source>
        <dbReference type="PROSITE" id="PS50893"/>
    </source>
</evidence>
<dbReference type="GO" id="GO:0005524">
    <property type="term" value="F:ATP binding"/>
    <property type="evidence" value="ECO:0007669"/>
    <property type="project" value="UniProtKB-KW"/>
</dbReference>
<dbReference type="GO" id="GO:0016887">
    <property type="term" value="F:ATP hydrolysis activity"/>
    <property type="evidence" value="ECO:0007669"/>
    <property type="project" value="InterPro"/>
</dbReference>
<evidence type="ECO:0000313" key="7">
    <source>
        <dbReference type="EMBL" id="CAB5001610.1"/>
    </source>
</evidence>
<dbReference type="EMBL" id="CAFAAP010000016">
    <property type="protein sequence ID" value="CAB4795042.1"/>
    <property type="molecule type" value="Genomic_DNA"/>
</dbReference>
<name>A0A6J7UJR9_9ZZZZ</name>
<dbReference type="InterPro" id="IPR003593">
    <property type="entry name" value="AAA+_ATPase"/>
</dbReference>
<dbReference type="CDD" id="cd03216">
    <property type="entry name" value="ABC_Carb_Monos_I"/>
    <property type="match status" value="1"/>
</dbReference>
<dbReference type="SUPFAM" id="SSF52540">
    <property type="entry name" value="P-loop containing nucleoside triphosphate hydrolases"/>
    <property type="match status" value="1"/>
</dbReference>
<dbReference type="InterPro" id="IPR003439">
    <property type="entry name" value="ABC_transporter-like_ATP-bd"/>
</dbReference>
<dbReference type="PANTHER" id="PTHR43790:SF8">
    <property type="entry name" value="SUGAR ABC TRANSPORTER ATP-BINDING PROTEIN"/>
    <property type="match status" value="1"/>
</dbReference>
<keyword evidence="1" id="KW-0547">Nucleotide-binding</keyword>
<sequence>MSNSTPLLELQNVGKYFGNVKALENVSTTVKAGEVTCVLGDNGAGKSTFIKIISGLHKPSTGKYLFEGHEVTFDSPREARALGIATVYQDLAMAPLMSVWRNFFLGSEPTKRFGPINLLDTKFARATAKEEMSKLGIDVRDIDQPVGTLSGGERQSVAIARAVYFGARVLILDEPTSALGVRQSDLVLGYVKAAAARDLGVILITHNPQHALPIGNRFLILNRGQSVGHFEKQDLTYERLIELMSGRVHAA</sequence>
<dbReference type="InterPro" id="IPR050107">
    <property type="entry name" value="ABC_carbohydrate_import_ATPase"/>
</dbReference>